<evidence type="ECO:0000256" key="4">
    <source>
        <dbReference type="ARBA" id="ARBA00022692"/>
    </source>
</evidence>
<keyword evidence="12" id="KW-0479">Metal-binding</keyword>
<keyword evidence="2 12" id="KW-1003">Cell membrane</keyword>
<gene>
    <name evidence="12 13" type="primary">crcB</name>
    <name evidence="12" type="synonym">fluC</name>
    <name evidence="13" type="ORF">V6E02_00730</name>
</gene>
<dbReference type="PANTHER" id="PTHR28259:SF1">
    <property type="entry name" value="FLUORIDE EXPORT PROTEIN 1-RELATED"/>
    <property type="match status" value="1"/>
</dbReference>
<dbReference type="NCBIfam" id="NF010792">
    <property type="entry name" value="PRK14196.1"/>
    <property type="match status" value="1"/>
</dbReference>
<dbReference type="HAMAP" id="MF_00454">
    <property type="entry name" value="FluC"/>
    <property type="match status" value="1"/>
</dbReference>
<keyword evidence="6 12" id="KW-0915">Sodium</keyword>
<protein>
    <recommendedName>
        <fullName evidence="12">Fluoride-specific ion channel FluC</fullName>
    </recommendedName>
</protein>
<keyword evidence="4 12" id="KW-0812">Transmembrane</keyword>
<dbReference type="NCBIfam" id="TIGR00494">
    <property type="entry name" value="crcB"/>
    <property type="match status" value="1"/>
</dbReference>
<evidence type="ECO:0000256" key="6">
    <source>
        <dbReference type="ARBA" id="ARBA00023053"/>
    </source>
</evidence>
<feature type="transmembrane region" description="Helical" evidence="12">
    <location>
        <begin position="34"/>
        <end position="56"/>
    </location>
</feature>
<comment type="function">
    <text evidence="12">Fluoride-specific ion channel. Important for reducing fluoride concentration in the cell, thus reducing its toxicity.</text>
</comment>
<name>A0ABV0EDD2_9BURK</name>
<evidence type="ECO:0000256" key="10">
    <source>
        <dbReference type="ARBA" id="ARBA00035120"/>
    </source>
</evidence>
<feature type="transmembrane region" description="Helical" evidence="12">
    <location>
        <begin position="99"/>
        <end position="122"/>
    </location>
</feature>
<keyword evidence="8 12" id="KW-0472">Membrane</keyword>
<evidence type="ECO:0000256" key="2">
    <source>
        <dbReference type="ARBA" id="ARBA00022475"/>
    </source>
</evidence>
<dbReference type="InterPro" id="IPR003691">
    <property type="entry name" value="FluC"/>
</dbReference>
<feature type="binding site" evidence="12">
    <location>
        <position position="79"/>
    </location>
    <ligand>
        <name>Na(+)</name>
        <dbReference type="ChEBI" id="CHEBI:29101"/>
        <note>structural</note>
    </ligand>
</feature>
<evidence type="ECO:0000256" key="12">
    <source>
        <dbReference type="HAMAP-Rule" id="MF_00454"/>
    </source>
</evidence>
<comment type="caution">
    <text evidence="13">The sequence shown here is derived from an EMBL/GenBank/DDBJ whole genome shotgun (WGS) entry which is preliminary data.</text>
</comment>
<evidence type="ECO:0000313" key="14">
    <source>
        <dbReference type="Proteomes" id="UP001482231"/>
    </source>
</evidence>
<comment type="activity regulation">
    <text evidence="12">Na(+) is not transported, but it plays an essential structural role and its presence is essential for fluoride channel function.</text>
</comment>
<evidence type="ECO:0000256" key="5">
    <source>
        <dbReference type="ARBA" id="ARBA00022989"/>
    </source>
</evidence>
<keyword evidence="9 12" id="KW-0407">Ion channel</keyword>
<evidence type="ECO:0000256" key="8">
    <source>
        <dbReference type="ARBA" id="ARBA00023136"/>
    </source>
</evidence>
<comment type="catalytic activity">
    <reaction evidence="11">
        <text>fluoride(in) = fluoride(out)</text>
        <dbReference type="Rhea" id="RHEA:76159"/>
        <dbReference type="ChEBI" id="CHEBI:17051"/>
    </reaction>
    <physiologicalReaction direction="left-to-right" evidence="11">
        <dbReference type="Rhea" id="RHEA:76160"/>
    </physiologicalReaction>
</comment>
<keyword evidence="7 12" id="KW-0406">Ion transport</keyword>
<organism evidence="13 14">
    <name type="scientific">Thiobacter aerophilum</name>
    <dbReference type="NCBI Taxonomy" id="3121275"/>
    <lineage>
        <taxon>Bacteria</taxon>
        <taxon>Pseudomonadati</taxon>
        <taxon>Pseudomonadota</taxon>
        <taxon>Betaproteobacteria</taxon>
        <taxon>Burkholderiales</taxon>
        <taxon>Thiobacteraceae</taxon>
        <taxon>Thiobacter</taxon>
    </lineage>
</organism>
<dbReference type="PANTHER" id="PTHR28259">
    <property type="entry name" value="FLUORIDE EXPORT PROTEIN 1-RELATED"/>
    <property type="match status" value="1"/>
</dbReference>
<accession>A0ABV0EDD2</accession>
<feature type="binding site" evidence="12">
    <location>
        <position position="76"/>
    </location>
    <ligand>
        <name>Na(+)</name>
        <dbReference type="ChEBI" id="CHEBI:29101"/>
        <note>structural</note>
    </ligand>
</feature>
<evidence type="ECO:0000313" key="13">
    <source>
        <dbReference type="EMBL" id="MEO1765748.1"/>
    </source>
</evidence>
<evidence type="ECO:0000256" key="11">
    <source>
        <dbReference type="ARBA" id="ARBA00035585"/>
    </source>
</evidence>
<dbReference type="RefSeq" id="WP_347306174.1">
    <property type="nucleotide sequence ID" value="NZ_JBAJEX010000001.1"/>
</dbReference>
<keyword evidence="12" id="KW-0813">Transport</keyword>
<keyword evidence="5 12" id="KW-1133">Transmembrane helix</keyword>
<keyword evidence="14" id="KW-1185">Reference proteome</keyword>
<comment type="similarity">
    <text evidence="10 12">Belongs to the fluoride channel Fluc/FEX (TC 1.A.43) family.</text>
</comment>
<evidence type="ECO:0000256" key="1">
    <source>
        <dbReference type="ARBA" id="ARBA00004651"/>
    </source>
</evidence>
<comment type="subcellular location">
    <subcellularLocation>
        <location evidence="1 12">Cell membrane</location>
        <topology evidence="1 12">Multi-pass membrane protein</topology>
    </subcellularLocation>
</comment>
<evidence type="ECO:0000256" key="9">
    <source>
        <dbReference type="ARBA" id="ARBA00023303"/>
    </source>
</evidence>
<reference evidence="13 14" key="1">
    <citation type="submission" date="2024-02" db="EMBL/GenBank/DDBJ databases">
        <title>New thermophilic sulfur-oxidizing bacteria from a hot springs of the Uzon caldera (Kamchatka, Russia).</title>
        <authorList>
            <person name="Dukat A.M."/>
            <person name="Elcheninov A.G."/>
            <person name="Frolov E.N."/>
        </authorList>
    </citation>
    <scope>NUCLEOTIDE SEQUENCE [LARGE SCALE GENOMIC DNA]</scope>
    <source>
        <strain evidence="13 14">AK1</strain>
    </source>
</reference>
<keyword evidence="3" id="KW-0997">Cell inner membrane</keyword>
<dbReference type="EMBL" id="JBAJEX010000001">
    <property type="protein sequence ID" value="MEO1765748.1"/>
    <property type="molecule type" value="Genomic_DNA"/>
</dbReference>
<evidence type="ECO:0000256" key="3">
    <source>
        <dbReference type="ARBA" id="ARBA00022519"/>
    </source>
</evidence>
<dbReference type="Pfam" id="PF02537">
    <property type="entry name" value="CRCB"/>
    <property type="match status" value="1"/>
</dbReference>
<sequence length="127" mass="13556">MNIYALLAVAAGAVLGAWLRWGLAIWLNPFFPTLPLGTLAVNLMGGYLVGLAVAFFGHHAGLAPEWRLFVVTGFLGALTTFSTFSAEVVTLLLREQFAWAVAAATVHLLGSLGLTVLGIWTFKLIRG</sequence>
<evidence type="ECO:0000256" key="7">
    <source>
        <dbReference type="ARBA" id="ARBA00023065"/>
    </source>
</evidence>
<proteinExistence type="inferred from homology"/>
<feature type="transmembrane region" description="Helical" evidence="12">
    <location>
        <begin position="68"/>
        <end position="93"/>
    </location>
</feature>
<dbReference type="Proteomes" id="UP001482231">
    <property type="component" value="Unassembled WGS sequence"/>
</dbReference>